<dbReference type="PRINTS" id="PR00344">
    <property type="entry name" value="BCTRLSENSOR"/>
</dbReference>
<dbReference type="RefSeq" id="WP_209797016.1">
    <property type="nucleotide sequence ID" value="NZ_JAGGJZ010000004.1"/>
</dbReference>
<dbReference type="EMBL" id="JAGGJZ010000004">
    <property type="protein sequence ID" value="MBP1890089.1"/>
    <property type="molecule type" value="Genomic_DNA"/>
</dbReference>
<dbReference type="PANTHER" id="PTHR40448">
    <property type="entry name" value="TWO-COMPONENT SENSOR HISTIDINE KINASE"/>
    <property type="match status" value="1"/>
</dbReference>
<dbReference type="SMART" id="SM00387">
    <property type="entry name" value="HATPase_c"/>
    <property type="match status" value="1"/>
</dbReference>
<dbReference type="Pfam" id="PF02518">
    <property type="entry name" value="HATPase_c"/>
    <property type="match status" value="1"/>
</dbReference>
<dbReference type="InterPro" id="IPR004358">
    <property type="entry name" value="Sig_transdc_His_kin-like_C"/>
</dbReference>
<dbReference type="InterPro" id="IPR003594">
    <property type="entry name" value="HATPase_dom"/>
</dbReference>
<keyword evidence="4" id="KW-0902">Two-component regulatory system</keyword>
<evidence type="ECO:0000256" key="2">
    <source>
        <dbReference type="ARBA" id="ARBA00012438"/>
    </source>
</evidence>
<dbReference type="InterPro" id="IPR036890">
    <property type="entry name" value="HATPase_C_sf"/>
</dbReference>
<feature type="domain" description="Histidine kinase" evidence="5">
    <location>
        <begin position="13"/>
        <end position="110"/>
    </location>
</feature>
<evidence type="ECO:0000256" key="1">
    <source>
        <dbReference type="ARBA" id="ARBA00000085"/>
    </source>
</evidence>
<organism evidence="6 7">
    <name type="scientific">Clostridium moniliforme</name>
    <dbReference type="NCBI Taxonomy" id="39489"/>
    <lineage>
        <taxon>Bacteria</taxon>
        <taxon>Bacillati</taxon>
        <taxon>Bacillota</taxon>
        <taxon>Clostridia</taxon>
        <taxon>Eubacteriales</taxon>
        <taxon>Clostridiaceae</taxon>
        <taxon>Clostridium</taxon>
    </lineage>
</organism>
<keyword evidence="3 6" id="KW-0808">Transferase</keyword>
<proteinExistence type="predicted"/>
<dbReference type="EC" id="2.7.13.3" evidence="2"/>
<evidence type="ECO:0000313" key="6">
    <source>
        <dbReference type="EMBL" id="MBP1890089.1"/>
    </source>
</evidence>
<dbReference type="GO" id="GO:0016301">
    <property type="term" value="F:kinase activity"/>
    <property type="evidence" value="ECO:0007669"/>
    <property type="project" value="UniProtKB-KW"/>
</dbReference>
<evidence type="ECO:0000256" key="4">
    <source>
        <dbReference type="ARBA" id="ARBA00023012"/>
    </source>
</evidence>
<accession>A0ABS4F1F8</accession>
<sequence length="110" mass="12563">MKELPSNINVQDLLCIVGNLLENSIEEVKGNNNSWILLEITQNENLNIIVRNNGSRISEDIIEKIFERGFTTKKGERGFGLYSIKEIVESCNGKLFLSSDDDMTEWKIEI</sequence>
<comment type="caution">
    <text evidence="6">The sequence shown here is derived from an EMBL/GenBank/DDBJ whole genome shotgun (WGS) entry which is preliminary data.</text>
</comment>
<evidence type="ECO:0000313" key="7">
    <source>
        <dbReference type="Proteomes" id="UP000783390"/>
    </source>
</evidence>
<dbReference type="SUPFAM" id="SSF55874">
    <property type="entry name" value="ATPase domain of HSP90 chaperone/DNA topoisomerase II/histidine kinase"/>
    <property type="match status" value="1"/>
</dbReference>
<comment type="catalytic activity">
    <reaction evidence="1">
        <text>ATP + protein L-histidine = ADP + protein N-phospho-L-histidine.</text>
        <dbReference type="EC" id="2.7.13.3"/>
    </reaction>
</comment>
<reference evidence="6 7" key="1">
    <citation type="submission" date="2021-03" db="EMBL/GenBank/DDBJ databases">
        <title>Genomic Encyclopedia of Type Strains, Phase IV (KMG-IV): sequencing the most valuable type-strain genomes for metagenomic binning, comparative biology and taxonomic classification.</title>
        <authorList>
            <person name="Goeker M."/>
        </authorList>
    </citation>
    <scope>NUCLEOTIDE SEQUENCE [LARGE SCALE GENOMIC DNA]</scope>
    <source>
        <strain evidence="6 7">DSM 3984</strain>
    </source>
</reference>
<dbReference type="InterPro" id="IPR005467">
    <property type="entry name" value="His_kinase_dom"/>
</dbReference>
<dbReference type="Proteomes" id="UP000783390">
    <property type="component" value="Unassembled WGS sequence"/>
</dbReference>
<evidence type="ECO:0000256" key="3">
    <source>
        <dbReference type="ARBA" id="ARBA00022777"/>
    </source>
</evidence>
<dbReference type="PANTHER" id="PTHR40448:SF1">
    <property type="entry name" value="TWO-COMPONENT SENSOR HISTIDINE KINASE"/>
    <property type="match status" value="1"/>
</dbReference>
<protein>
    <recommendedName>
        <fullName evidence="2">histidine kinase</fullName>
        <ecNumber evidence="2">2.7.13.3</ecNumber>
    </recommendedName>
</protein>
<keyword evidence="3 6" id="KW-0418">Kinase</keyword>
<name>A0ABS4F1F8_9CLOT</name>
<gene>
    <name evidence="6" type="ORF">J2Z53_001673</name>
</gene>
<dbReference type="Gene3D" id="3.30.565.10">
    <property type="entry name" value="Histidine kinase-like ATPase, C-terminal domain"/>
    <property type="match status" value="1"/>
</dbReference>
<evidence type="ECO:0000259" key="5">
    <source>
        <dbReference type="PROSITE" id="PS50109"/>
    </source>
</evidence>
<dbReference type="PROSITE" id="PS50109">
    <property type="entry name" value="HIS_KIN"/>
    <property type="match status" value="1"/>
</dbReference>
<keyword evidence="7" id="KW-1185">Reference proteome</keyword>